<evidence type="ECO:0000313" key="5">
    <source>
        <dbReference type="Proteomes" id="UP001157418"/>
    </source>
</evidence>
<dbReference type="GO" id="GO:0004867">
    <property type="term" value="F:serine-type endopeptidase inhibitor activity"/>
    <property type="evidence" value="ECO:0007669"/>
    <property type="project" value="UniProtKB-KW"/>
</dbReference>
<evidence type="ECO:0000313" key="4">
    <source>
        <dbReference type="EMBL" id="CAH1442455.1"/>
    </source>
</evidence>
<dbReference type="AlphaFoldDB" id="A0AAU9NYC7"/>
<dbReference type="PANTHER" id="PTHR33091:SF29">
    <property type="entry name" value="SUBTILISIN INHIBITOR 1"/>
    <property type="match status" value="1"/>
</dbReference>
<evidence type="ECO:0000256" key="1">
    <source>
        <dbReference type="ARBA" id="ARBA00008210"/>
    </source>
</evidence>
<dbReference type="Pfam" id="PF00280">
    <property type="entry name" value="potato_inhibit"/>
    <property type="match status" value="1"/>
</dbReference>
<reference evidence="4 5" key="1">
    <citation type="submission" date="2022-01" db="EMBL/GenBank/DDBJ databases">
        <authorList>
            <person name="Xiong W."/>
            <person name="Schranz E."/>
        </authorList>
    </citation>
    <scope>NUCLEOTIDE SEQUENCE [LARGE SCALE GENOMIC DNA]</scope>
</reference>
<dbReference type="Gene3D" id="3.30.10.10">
    <property type="entry name" value="Trypsin Inhibitor V, subunit A"/>
    <property type="match status" value="1"/>
</dbReference>
<keyword evidence="2" id="KW-0646">Protease inhibitor</keyword>
<keyword evidence="3" id="KW-0722">Serine protease inhibitor</keyword>
<dbReference type="Proteomes" id="UP001157418">
    <property type="component" value="Unassembled WGS sequence"/>
</dbReference>
<evidence type="ECO:0000256" key="2">
    <source>
        <dbReference type="ARBA" id="ARBA00022690"/>
    </source>
</evidence>
<evidence type="ECO:0000256" key="3">
    <source>
        <dbReference type="ARBA" id="ARBA00022900"/>
    </source>
</evidence>
<dbReference type="GO" id="GO:0009611">
    <property type="term" value="P:response to wounding"/>
    <property type="evidence" value="ECO:0007669"/>
    <property type="project" value="InterPro"/>
</dbReference>
<dbReference type="InterPro" id="IPR036354">
    <property type="entry name" value="Prot_inh_pot1_sf"/>
</dbReference>
<dbReference type="EMBL" id="CAKMRJ010005412">
    <property type="protein sequence ID" value="CAH1442455.1"/>
    <property type="molecule type" value="Genomic_DNA"/>
</dbReference>
<name>A0AAU9NYC7_9ASTR</name>
<sequence length="182" mass="20621">MTTTTFVLIYVTGEMDDMWVEDGKFLLSWFRSAMLSKFVPYAQKGFGWQRDKALKRGDGGLWSRNFGNLQHTFHGKNNELCVILMTWSCSKTYKLKSMAPFPPCESLEKCCQPNEVCMRQVWPELLGVAEKEACLAIEKSNTKVRAVPVLPTEIPTADFCCNRVWVFVDKHGGVVIQAPMVG</sequence>
<dbReference type="PANTHER" id="PTHR33091">
    <property type="entry name" value="PROTEIN, PUTATIVE, EXPRESSED-RELATED"/>
    <property type="match status" value="1"/>
</dbReference>
<keyword evidence="5" id="KW-1185">Reference proteome</keyword>
<dbReference type="SUPFAM" id="SSF54654">
    <property type="entry name" value="CI-2 family of serine protease inhibitors"/>
    <property type="match status" value="1"/>
</dbReference>
<proteinExistence type="inferred from homology"/>
<gene>
    <name evidence="4" type="ORF">LVIROSA_LOCUS28440</name>
</gene>
<organism evidence="4 5">
    <name type="scientific">Lactuca virosa</name>
    <dbReference type="NCBI Taxonomy" id="75947"/>
    <lineage>
        <taxon>Eukaryota</taxon>
        <taxon>Viridiplantae</taxon>
        <taxon>Streptophyta</taxon>
        <taxon>Embryophyta</taxon>
        <taxon>Tracheophyta</taxon>
        <taxon>Spermatophyta</taxon>
        <taxon>Magnoliopsida</taxon>
        <taxon>eudicotyledons</taxon>
        <taxon>Gunneridae</taxon>
        <taxon>Pentapetalae</taxon>
        <taxon>asterids</taxon>
        <taxon>campanulids</taxon>
        <taxon>Asterales</taxon>
        <taxon>Asteraceae</taxon>
        <taxon>Cichorioideae</taxon>
        <taxon>Cichorieae</taxon>
        <taxon>Lactucinae</taxon>
        <taxon>Lactuca</taxon>
    </lineage>
</organism>
<comment type="similarity">
    <text evidence="1">Belongs to the protease inhibitor I13 (potato type I serine protease inhibitor) family.</text>
</comment>
<comment type="caution">
    <text evidence="4">The sequence shown here is derived from an EMBL/GenBank/DDBJ whole genome shotgun (WGS) entry which is preliminary data.</text>
</comment>
<protein>
    <submittedName>
        <fullName evidence="4">Uncharacterized protein</fullName>
    </submittedName>
</protein>
<accession>A0AAU9NYC7</accession>
<dbReference type="InterPro" id="IPR000864">
    <property type="entry name" value="Prot_inh_pot1"/>
</dbReference>